<evidence type="ECO:0000313" key="3">
    <source>
        <dbReference type="EMBL" id="NII08596.1"/>
    </source>
</evidence>
<protein>
    <submittedName>
        <fullName evidence="3">ABC transporter</fullName>
    </submittedName>
</protein>
<feature type="chain" id="PRO_5031145267" evidence="1">
    <location>
        <begin position="22"/>
        <end position="202"/>
    </location>
</feature>
<dbReference type="Proteomes" id="UP000490980">
    <property type="component" value="Unassembled WGS sequence"/>
</dbReference>
<reference evidence="3 4" key="1">
    <citation type="submission" date="2020-03" db="EMBL/GenBank/DDBJ databases">
        <authorList>
            <person name="Lai Q."/>
        </authorList>
    </citation>
    <scope>NUCLEOTIDE SEQUENCE [LARGE SCALE GENOMIC DNA]</scope>
    <source>
        <strain evidence="3 4">CCUG 25036</strain>
    </source>
</reference>
<keyword evidence="4" id="KW-1185">Reference proteome</keyword>
<evidence type="ECO:0000256" key="1">
    <source>
        <dbReference type="SAM" id="SignalP"/>
    </source>
</evidence>
<organism evidence="3 4">
    <name type="scientific">Luteibacter anthropi</name>
    <dbReference type="NCBI Taxonomy" id="564369"/>
    <lineage>
        <taxon>Bacteria</taxon>
        <taxon>Pseudomonadati</taxon>
        <taxon>Pseudomonadota</taxon>
        <taxon>Gammaproteobacteria</taxon>
        <taxon>Lysobacterales</taxon>
        <taxon>Rhodanobacteraceae</taxon>
        <taxon>Luteibacter</taxon>
    </lineage>
</organism>
<dbReference type="AlphaFoldDB" id="A0A7X5UDR4"/>
<dbReference type="InterPro" id="IPR005586">
    <property type="entry name" value="ABC_trans_aux"/>
</dbReference>
<accession>A0A7X5UDR4</accession>
<sequence length="202" mass="21645">MTRARLALPLFALLSACSILPKQEVSKVYTLPAAPGARPQAPAPVSWALRVASPNAPRVLDTPRIAVVPQANTITVYAGARWSDTGPHLFRDRLANALRDTGRIPALSTDDGNLAADYELGGGLAAFQSDYVDGKPVVTIRYDAVIADTRKHRIVGSRRFEVSEPVAGKEVPQVVEAFGRAMDTLSGEVVDWTFATVPTTPL</sequence>
<gene>
    <name evidence="3" type="ORF">HBF25_19605</name>
</gene>
<proteinExistence type="predicted"/>
<keyword evidence="1" id="KW-0732">Signal</keyword>
<name>A0A7X5UDR4_9GAMM</name>
<dbReference type="SUPFAM" id="SSF159594">
    <property type="entry name" value="XCC0632-like"/>
    <property type="match status" value="1"/>
</dbReference>
<comment type="caution">
    <text evidence="3">The sequence shown here is derived from an EMBL/GenBank/DDBJ whole genome shotgun (WGS) entry which is preliminary data.</text>
</comment>
<dbReference type="PROSITE" id="PS51257">
    <property type="entry name" value="PROKAR_LIPOPROTEIN"/>
    <property type="match status" value="1"/>
</dbReference>
<dbReference type="Pfam" id="PF03886">
    <property type="entry name" value="ABC_trans_aux"/>
    <property type="match status" value="1"/>
</dbReference>
<evidence type="ECO:0000259" key="2">
    <source>
        <dbReference type="Pfam" id="PF03886"/>
    </source>
</evidence>
<feature type="signal peptide" evidence="1">
    <location>
        <begin position="1"/>
        <end position="21"/>
    </location>
</feature>
<dbReference type="EMBL" id="JAARLZ010000013">
    <property type="protein sequence ID" value="NII08596.1"/>
    <property type="molecule type" value="Genomic_DNA"/>
</dbReference>
<evidence type="ECO:0000313" key="4">
    <source>
        <dbReference type="Proteomes" id="UP000490980"/>
    </source>
</evidence>
<feature type="domain" description="ABC-type transport auxiliary lipoprotein component" evidence="2">
    <location>
        <begin position="29"/>
        <end position="189"/>
    </location>
</feature>
<dbReference type="RefSeq" id="WP_166951684.1">
    <property type="nucleotide sequence ID" value="NZ_CP077072.1"/>
</dbReference>
<dbReference type="Gene3D" id="3.40.50.10610">
    <property type="entry name" value="ABC-type transport auxiliary lipoprotein component"/>
    <property type="match status" value="1"/>
</dbReference>